<dbReference type="Proteomes" id="UP000237798">
    <property type="component" value="Unassembled WGS sequence"/>
</dbReference>
<proteinExistence type="predicted"/>
<gene>
    <name evidence="2" type="ORF">CLLU_14750</name>
</gene>
<dbReference type="EMBL" id="PVXP01000015">
    <property type="protein sequence ID" value="PRR85554.1"/>
    <property type="molecule type" value="Genomic_DNA"/>
</dbReference>
<evidence type="ECO:0000313" key="2">
    <source>
        <dbReference type="EMBL" id="PRR85554.1"/>
    </source>
</evidence>
<sequence>MGKLYEISDRYRNIQELLDNPDLPEVDILQALNKIDEEFDTKVENIAKLISSLNSDIDGIKKEIKRLQVRKNVMEHRVDDLKNYIYEHMKLLKKDKIKGKLFTLSIRKTAPAVDIVEEEVIPKKYWKPQPDVLDKKSILDELKNNMEIPGVKIKQGTTLSIR</sequence>
<comment type="caution">
    <text evidence="2">The sequence shown here is derived from an EMBL/GenBank/DDBJ whole genome shotgun (WGS) entry which is preliminary data.</text>
</comment>
<protein>
    <submittedName>
        <fullName evidence="2">Siphovirus Gp157</fullName>
    </submittedName>
</protein>
<dbReference type="AlphaFoldDB" id="A0A2T0BNU7"/>
<evidence type="ECO:0000256" key="1">
    <source>
        <dbReference type="SAM" id="Coils"/>
    </source>
</evidence>
<reference evidence="2 3" key="1">
    <citation type="submission" date="2018-03" db="EMBL/GenBank/DDBJ databases">
        <title>Genome sequence of Clostridium luticellarii DSM 29923.</title>
        <authorList>
            <person name="Poehlein A."/>
            <person name="Daniel R."/>
        </authorList>
    </citation>
    <scope>NUCLEOTIDE SEQUENCE [LARGE SCALE GENOMIC DNA]</scope>
    <source>
        <strain evidence="2 3">DSM 29923</strain>
    </source>
</reference>
<dbReference type="Pfam" id="PF05565">
    <property type="entry name" value="Sipho_Gp157"/>
    <property type="match status" value="1"/>
</dbReference>
<keyword evidence="1" id="KW-0175">Coiled coil</keyword>
<dbReference type="OrthoDB" id="2409458at2"/>
<dbReference type="RefSeq" id="WP_106009080.1">
    <property type="nucleotide sequence ID" value="NZ_PVXP01000015.1"/>
</dbReference>
<dbReference type="InterPro" id="IPR008840">
    <property type="entry name" value="Sipho_Gp157"/>
</dbReference>
<name>A0A2T0BNU7_9CLOT</name>
<evidence type="ECO:0000313" key="3">
    <source>
        <dbReference type="Proteomes" id="UP000237798"/>
    </source>
</evidence>
<keyword evidence="3" id="KW-1185">Reference proteome</keyword>
<accession>A0A2T0BNU7</accession>
<organism evidence="2 3">
    <name type="scientific">Clostridium luticellarii</name>
    <dbReference type="NCBI Taxonomy" id="1691940"/>
    <lineage>
        <taxon>Bacteria</taxon>
        <taxon>Bacillati</taxon>
        <taxon>Bacillota</taxon>
        <taxon>Clostridia</taxon>
        <taxon>Eubacteriales</taxon>
        <taxon>Clostridiaceae</taxon>
        <taxon>Clostridium</taxon>
    </lineage>
</organism>
<feature type="coiled-coil region" evidence="1">
    <location>
        <begin position="50"/>
        <end position="84"/>
    </location>
</feature>